<evidence type="ECO:0000256" key="2">
    <source>
        <dbReference type="ARBA" id="ARBA00004496"/>
    </source>
</evidence>
<proteinExistence type="inferred from homology"/>
<dbReference type="Proteomes" id="UP001311232">
    <property type="component" value="Unassembled WGS sequence"/>
</dbReference>
<dbReference type="InterPro" id="IPR020834">
    <property type="entry name" value="LipOase_CS"/>
</dbReference>
<name>A0AAV9SKR7_9TELE</name>
<dbReference type="Pfam" id="PF00305">
    <property type="entry name" value="Lipoxygenase"/>
    <property type="match status" value="1"/>
</dbReference>
<comment type="cofactor">
    <cofactor evidence="1">
        <name>Fe cation</name>
        <dbReference type="ChEBI" id="CHEBI:24875"/>
    </cofactor>
</comment>
<evidence type="ECO:0000259" key="13">
    <source>
        <dbReference type="PROSITE" id="PS51393"/>
    </source>
</evidence>
<evidence type="ECO:0000256" key="11">
    <source>
        <dbReference type="PROSITE-ProRule" id="PRU00152"/>
    </source>
</evidence>
<feature type="domain" description="Lipoxygenase" evidence="13">
    <location>
        <begin position="120"/>
        <end position="561"/>
    </location>
</feature>
<keyword evidence="10" id="KW-0443">Lipid metabolism</keyword>
<evidence type="ECO:0000259" key="12">
    <source>
        <dbReference type="PROSITE" id="PS50095"/>
    </source>
</evidence>
<keyword evidence="9" id="KW-0408">Iron</keyword>
<dbReference type="SUPFAM" id="SSF48484">
    <property type="entry name" value="Lipoxigenase"/>
    <property type="match status" value="1"/>
</dbReference>
<gene>
    <name evidence="14" type="ORF">CRENBAI_003557</name>
</gene>
<keyword evidence="7" id="KW-0223">Dioxygenase</keyword>
<evidence type="ECO:0000313" key="14">
    <source>
        <dbReference type="EMBL" id="KAK5621867.1"/>
    </source>
</evidence>
<comment type="subcellular location">
    <subcellularLocation>
        <location evidence="2">Cytoplasm</location>
    </subcellularLocation>
</comment>
<evidence type="ECO:0000313" key="15">
    <source>
        <dbReference type="Proteomes" id="UP001311232"/>
    </source>
</evidence>
<keyword evidence="6" id="KW-0479">Metal-binding</keyword>
<dbReference type="PROSITE" id="PS50095">
    <property type="entry name" value="PLAT"/>
    <property type="match status" value="1"/>
</dbReference>
<dbReference type="InterPro" id="IPR001024">
    <property type="entry name" value="PLAT/LH2_dom"/>
</dbReference>
<evidence type="ECO:0000256" key="10">
    <source>
        <dbReference type="ARBA" id="ARBA00023098"/>
    </source>
</evidence>
<dbReference type="GO" id="GO:0034440">
    <property type="term" value="P:lipid oxidation"/>
    <property type="evidence" value="ECO:0007669"/>
    <property type="project" value="InterPro"/>
</dbReference>
<dbReference type="PROSITE" id="PS51393">
    <property type="entry name" value="LIPOXYGENASE_3"/>
    <property type="match status" value="1"/>
</dbReference>
<dbReference type="PROSITE" id="PS00081">
    <property type="entry name" value="LIPOXYGENASE_2"/>
    <property type="match status" value="1"/>
</dbReference>
<accession>A0AAV9SKR7</accession>
<dbReference type="InterPro" id="IPR013819">
    <property type="entry name" value="LipOase_C"/>
</dbReference>
<dbReference type="PRINTS" id="PR00087">
    <property type="entry name" value="LIPOXYGENASE"/>
</dbReference>
<comment type="caution">
    <text evidence="11">Lacks conserved residue(s) required for the propagation of feature annotation.</text>
</comment>
<dbReference type="InterPro" id="IPR000907">
    <property type="entry name" value="LipOase"/>
</dbReference>
<evidence type="ECO:0000256" key="1">
    <source>
        <dbReference type="ARBA" id="ARBA00001962"/>
    </source>
</evidence>
<dbReference type="GO" id="GO:0016702">
    <property type="term" value="F:oxidoreductase activity, acting on single donors with incorporation of molecular oxygen, incorporation of two atoms of oxygen"/>
    <property type="evidence" value="ECO:0007669"/>
    <property type="project" value="InterPro"/>
</dbReference>
<comment type="caution">
    <text evidence="14">The sequence shown here is derived from an EMBL/GenBank/DDBJ whole genome shotgun (WGS) entry which is preliminary data.</text>
</comment>
<comment type="similarity">
    <text evidence="4">Belongs to the lipoxygenase family.</text>
</comment>
<organism evidence="14 15">
    <name type="scientific">Crenichthys baileyi</name>
    <name type="common">White River springfish</name>
    <dbReference type="NCBI Taxonomy" id="28760"/>
    <lineage>
        <taxon>Eukaryota</taxon>
        <taxon>Metazoa</taxon>
        <taxon>Chordata</taxon>
        <taxon>Craniata</taxon>
        <taxon>Vertebrata</taxon>
        <taxon>Euteleostomi</taxon>
        <taxon>Actinopterygii</taxon>
        <taxon>Neopterygii</taxon>
        <taxon>Teleostei</taxon>
        <taxon>Neoteleostei</taxon>
        <taxon>Acanthomorphata</taxon>
        <taxon>Ovalentaria</taxon>
        <taxon>Atherinomorphae</taxon>
        <taxon>Cyprinodontiformes</taxon>
        <taxon>Goodeidae</taxon>
        <taxon>Crenichthys</taxon>
    </lineage>
</organism>
<dbReference type="Pfam" id="PF01477">
    <property type="entry name" value="PLAT"/>
    <property type="match status" value="1"/>
</dbReference>
<keyword evidence="5" id="KW-0963">Cytoplasm</keyword>
<keyword evidence="8" id="KW-0560">Oxidoreductase</keyword>
<dbReference type="AlphaFoldDB" id="A0AAV9SKR7"/>
<dbReference type="EMBL" id="JAHHUM010000291">
    <property type="protein sequence ID" value="KAK5621867.1"/>
    <property type="molecule type" value="Genomic_DNA"/>
</dbReference>
<evidence type="ECO:0000256" key="3">
    <source>
        <dbReference type="ARBA" id="ARBA00005189"/>
    </source>
</evidence>
<dbReference type="InterPro" id="IPR036226">
    <property type="entry name" value="LipOase_C_sf"/>
</dbReference>
<dbReference type="GO" id="GO:0046872">
    <property type="term" value="F:metal ion binding"/>
    <property type="evidence" value="ECO:0007669"/>
    <property type="project" value="UniProtKB-KW"/>
</dbReference>
<dbReference type="SUPFAM" id="SSF49723">
    <property type="entry name" value="Lipase/lipooxygenase domain (PLAT/LH2 domain)"/>
    <property type="match status" value="1"/>
</dbReference>
<dbReference type="GO" id="GO:0005737">
    <property type="term" value="C:cytoplasm"/>
    <property type="evidence" value="ECO:0007669"/>
    <property type="project" value="UniProtKB-SubCell"/>
</dbReference>
<protein>
    <submittedName>
        <fullName evidence="14">Uncharacterized protein</fullName>
    </submittedName>
</protein>
<dbReference type="SMART" id="SM00308">
    <property type="entry name" value="LH2"/>
    <property type="match status" value="1"/>
</dbReference>
<feature type="domain" description="PLAT" evidence="12">
    <location>
        <begin position="2"/>
        <end position="115"/>
    </location>
</feature>
<reference evidence="14 15" key="1">
    <citation type="submission" date="2021-06" db="EMBL/GenBank/DDBJ databases">
        <authorList>
            <person name="Palmer J.M."/>
        </authorList>
    </citation>
    <scope>NUCLEOTIDE SEQUENCE [LARGE SCALE GENOMIC DNA]</scope>
    <source>
        <strain evidence="14 15">MEX-2019</strain>
        <tissue evidence="14">Muscle</tissue>
    </source>
</reference>
<evidence type="ECO:0000256" key="5">
    <source>
        <dbReference type="ARBA" id="ARBA00022490"/>
    </source>
</evidence>
<evidence type="ECO:0000256" key="8">
    <source>
        <dbReference type="ARBA" id="ARBA00023002"/>
    </source>
</evidence>
<keyword evidence="15" id="KW-1185">Reference proteome</keyword>
<evidence type="ECO:0000256" key="7">
    <source>
        <dbReference type="ARBA" id="ARBA00022964"/>
    </source>
</evidence>
<evidence type="ECO:0000256" key="4">
    <source>
        <dbReference type="ARBA" id="ARBA00009419"/>
    </source>
</evidence>
<dbReference type="Gene3D" id="3.10.450.60">
    <property type="match status" value="1"/>
</dbReference>
<dbReference type="PANTHER" id="PTHR11771">
    <property type="entry name" value="LIPOXYGENASE"/>
    <property type="match status" value="1"/>
</dbReference>
<dbReference type="InterPro" id="IPR036392">
    <property type="entry name" value="PLAT/LH2_dom_sf"/>
</dbReference>
<sequence length="561" mass="64682">MPAYTVTVYHSEEWGSCTLNNVYIKLVGEKGESEDTPLSKNECFIGTKSHCTINCHDSIGNLSLIEIQKKSYLFEDNWLAEKIEVKAPNGKTYNFPMYTWITDRKKHYFKEGRDYVKDNWREDDFFGYQFLNGVNPILIRRCIALPDNFPVNDSMISLHCQGSLAQEMKKGNIFLCDYKILDGVETKYINKQKQYLMAPLVLLHKTPDDKLMPIAIQLQQKPAADNPIFLPTDSEYDWLLAKLFVRNADFNLFELNTHLLRTHLLAEVFAVSLLRNLPMVHPLYKLLIPHSRYTLYINVLARNKLISQDGVFTEVAASGGEGTIQIMRRSLSSITYSSLCIPDDIAERGMKDIPNFFYRDDGLRLWDILHSFVEGILKNYYKSDCDVERDPELQKWIGDIFHHGFLCRAESGIPQRFTTVKELVKFATMVIFTGSVQHAAVNSGQFDFGGWMPNLPSTLRCPPPTKKNEATEDTILSALPDISTTIKALDMLYLLTRKFSDFVSFGTYPEDHFTEEEPLRMIQKFQERLKELSQVIKERNKKLDVPYKYMDPEEVENSVAI</sequence>
<comment type="pathway">
    <text evidence="3">Lipid metabolism.</text>
</comment>
<dbReference type="Gene3D" id="1.20.245.10">
    <property type="entry name" value="Lipoxygenase-1, Domain 5"/>
    <property type="match status" value="1"/>
</dbReference>
<evidence type="ECO:0000256" key="9">
    <source>
        <dbReference type="ARBA" id="ARBA00023004"/>
    </source>
</evidence>
<dbReference type="FunFam" id="1.20.245.10:FF:000001">
    <property type="entry name" value="Arachidonate 5-lipoxygenase a"/>
    <property type="match status" value="1"/>
</dbReference>
<evidence type="ECO:0000256" key="6">
    <source>
        <dbReference type="ARBA" id="ARBA00022723"/>
    </source>
</evidence>